<dbReference type="FunFam" id="3.65.10.10:FF:000004">
    <property type="entry name" value="3-phosphoshikimate 1-carboxyvinyltransferase"/>
    <property type="match status" value="1"/>
</dbReference>
<feature type="active site" description="Proton acceptor" evidence="8">
    <location>
        <position position="314"/>
    </location>
</feature>
<dbReference type="InterPro" id="IPR006264">
    <property type="entry name" value="EPSP_synthase"/>
</dbReference>
<evidence type="ECO:0000313" key="11">
    <source>
        <dbReference type="Proteomes" id="UP000317544"/>
    </source>
</evidence>
<comment type="subcellular location">
    <subcellularLocation>
        <location evidence="8">Cytoplasm</location>
    </subcellularLocation>
</comment>
<dbReference type="UniPathway" id="UPA00053">
    <property type="reaction ID" value="UER00089"/>
</dbReference>
<dbReference type="GO" id="GO:0003866">
    <property type="term" value="F:3-phosphoshikimate 1-carboxyvinyltransferase activity"/>
    <property type="evidence" value="ECO:0007669"/>
    <property type="project" value="UniProtKB-UniRule"/>
</dbReference>
<feature type="binding site" evidence="8">
    <location>
        <position position="24"/>
    </location>
    <ligand>
        <name>3-phosphoshikimate</name>
        <dbReference type="ChEBI" id="CHEBI:145989"/>
    </ligand>
</feature>
<dbReference type="PANTHER" id="PTHR21090:SF5">
    <property type="entry name" value="PENTAFUNCTIONAL AROM POLYPEPTIDE"/>
    <property type="match status" value="1"/>
</dbReference>
<dbReference type="PIRSF" id="PIRSF000505">
    <property type="entry name" value="EPSPS"/>
    <property type="match status" value="1"/>
</dbReference>
<dbReference type="GO" id="GO:0009423">
    <property type="term" value="P:chorismate biosynthetic process"/>
    <property type="evidence" value="ECO:0007669"/>
    <property type="project" value="UniProtKB-UniRule"/>
</dbReference>
<comment type="similarity">
    <text evidence="2 8">Belongs to the EPSP synthase family.</text>
</comment>
<dbReference type="InterPro" id="IPR023193">
    <property type="entry name" value="EPSP_synthase_CS"/>
</dbReference>
<dbReference type="NCBIfam" id="TIGR01356">
    <property type="entry name" value="aroA"/>
    <property type="match status" value="1"/>
</dbReference>
<dbReference type="AlphaFoldDB" id="A0A455TA87"/>
<feature type="binding site" evidence="8">
    <location>
        <position position="172"/>
    </location>
    <ligand>
        <name>phosphoenolpyruvate</name>
        <dbReference type="ChEBI" id="CHEBI:58702"/>
    </ligand>
</feature>
<comment type="function">
    <text evidence="8">Catalyzes the transfer of the enolpyruvyl moiety of phosphoenolpyruvate (PEP) to the 5-hydroxyl of shikimate-3-phosphate (S3P) to produce enolpyruvyl shikimate-3-phosphate and inorganic phosphate.</text>
</comment>
<dbReference type="OrthoDB" id="9809920at2"/>
<organism evidence="10 11">
    <name type="scientific">Buchnera aphidicola</name>
    <name type="common">Nipponaphis monzeni</name>
    <dbReference type="NCBI Taxonomy" id="2495405"/>
    <lineage>
        <taxon>Bacteria</taxon>
        <taxon>Pseudomonadati</taxon>
        <taxon>Pseudomonadota</taxon>
        <taxon>Gammaproteobacteria</taxon>
        <taxon>Enterobacterales</taxon>
        <taxon>Erwiniaceae</taxon>
        <taxon>Buchnera</taxon>
    </lineage>
</organism>
<proteinExistence type="inferred from homology"/>
<dbReference type="GO" id="GO:0009073">
    <property type="term" value="P:aromatic amino acid family biosynthetic process"/>
    <property type="evidence" value="ECO:0007669"/>
    <property type="project" value="UniProtKB-KW"/>
</dbReference>
<name>A0A455TA87_9GAMM</name>
<dbReference type="InterPro" id="IPR013792">
    <property type="entry name" value="RNA3'P_cycl/enolpyr_Trfase_a/b"/>
</dbReference>
<dbReference type="InterPro" id="IPR036968">
    <property type="entry name" value="Enolpyruvate_Tfrase_sf"/>
</dbReference>
<dbReference type="PANTHER" id="PTHR21090">
    <property type="entry name" value="AROM/DEHYDROQUINATE SYNTHASE"/>
    <property type="match status" value="1"/>
</dbReference>
<dbReference type="CDD" id="cd01556">
    <property type="entry name" value="EPSP_synthase"/>
    <property type="match status" value="1"/>
</dbReference>
<dbReference type="InterPro" id="IPR001986">
    <property type="entry name" value="Enolpyruvate_Tfrase_dom"/>
</dbReference>
<feature type="binding site" evidence="8">
    <location>
        <position position="28"/>
    </location>
    <ligand>
        <name>3-phosphoshikimate</name>
        <dbReference type="ChEBI" id="CHEBI:145989"/>
    </ligand>
</feature>
<feature type="binding site" evidence="8">
    <location>
        <position position="412"/>
    </location>
    <ligand>
        <name>phosphoenolpyruvate</name>
        <dbReference type="ChEBI" id="CHEBI:58702"/>
    </ligand>
</feature>
<feature type="binding site" evidence="8">
    <location>
        <position position="170"/>
    </location>
    <ligand>
        <name>3-phosphoshikimate</name>
        <dbReference type="ChEBI" id="CHEBI:145989"/>
    </ligand>
</feature>
<evidence type="ECO:0000256" key="8">
    <source>
        <dbReference type="HAMAP-Rule" id="MF_00210"/>
    </source>
</evidence>
<sequence length="428" mass="47539">MQTSLTIQPISYVIGNVQLPGSKSISNRILLLAAMSKGITNIYNLLCSDDTRHMLNALKTIGITIKKFNNDNHCTIYGNTNAFYHNYNKKIFLGNSGTSMRSLVAVFSLGNNKIELTGDKRMQERPINDLVNALRQGGAIINYINDTKFPPISLEGGFIGGNICINGNISSQFLTALLIACPLASKDTYISVKDQLVSKPYIDITLQLIKKFGVHIIHNNYKTFLIKGNQQYVSPQSLYIEGDMSSGSYFLAAAAIKGKKVKINGVGVNSIQGDIQFTKILKKMGAIINIKENYITCQKNYLQSVNLDMNHIPDAAMTIAIVALFAQGTTVIRNIYNWRVKETDRILAMSTELRKIGAIVKEGKNYISVTPPNCFQYAVINTYNDHRIAMCFALIALSEVAVTILNPECTFKTYPNFFKHLLSISVFK</sequence>
<dbReference type="Proteomes" id="UP000317544">
    <property type="component" value="Chromosome"/>
</dbReference>
<feature type="binding site" evidence="8">
    <location>
        <position position="314"/>
    </location>
    <ligand>
        <name>3-phosphoshikimate</name>
        <dbReference type="ChEBI" id="CHEBI:145989"/>
    </ligand>
</feature>
<feature type="binding site" evidence="8">
    <location>
        <position position="341"/>
    </location>
    <ligand>
        <name>3-phosphoshikimate</name>
        <dbReference type="ChEBI" id="CHEBI:145989"/>
    </ligand>
</feature>
<evidence type="ECO:0000256" key="3">
    <source>
        <dbReference type="ARBA" id="ARBA00022490"/>
    </source>
</evidence>
<evidence type="ECO:0000256" key="2">
    <source>
        <dbReference type="ARBA" id="ARBA00009948"/>
    </source>
</evidence>
<feature type="binding site" evidence="8">
    <location>
        <position position="345"/>
    </location>
    <ligand>
        <name>phosphoenolpyruvate</name>
        <dbReference type="ChEBI" id="CHEBI:58702"/>
    </ligand>
</feature>
<evidence type="ECO:0000256" key="4">
    <source>
        <dbReference type="ARBA" id="ARBA00022605"/>
    </source>
</evidence>
<feature type="binding site" evidence="8">
    <location>
        <position position="387"/>
    </location>
    <ligand>
        <name>phosphoenolpyruvate</name>
        <dbReference type="ChEBI" id="CHEBI:58702"/>
    </ligand>
</feature>
<feature type="binding site" evidence="8">
    <location>
        <position position="198"/>
    </location>
    <ligand>
        <name>3-phosphoshikimate</name>
        <dbReference type="ChEBI" id="CHEBI:145989"/>
    </ligand>
</feature>
<dbReference type="PROSITE" id="PS00104">
    <property type="entry name" value="EPSP_SYNTHASE_1"/>
    <property type="match status" value="1"/>
</dbReference>
<dbReference type="GO" id="GO:0005737">
    <property type="term" value="C:cytoplasm"/>
    <property type="evidence" value="ECO:0007669"/>
    <property type="project" value="UniProtKB-SubCell"/>
</dbReference>
<feature type="binding site" evidence="8">
    <location>
        <position position="23"/>
    </location>
    <ligand>
        <name>3-phosphoshikimate</name>
        <dbReference type="ChEBI" id="CHEBI:145989"/>
    </ligand>
</feature>
<dbReference type="GO" id="GO:0008652">
    <property type="term" value="P:amino acid biosynthetic process"/>
    <property type="evidence" value="ECO:0007669"/>
    <property type="project" value="UniProtKB-KW"/>
</dbReference>
<evidence type="ECO:0000256" key="6">
    <source>
        <dbReference type="ARBA" id="ARBA00023141"/>
    </source>
</evidence>
<dbReference type="FunFam" id="3.65.10.10:FF:000003">
    <property type="entry name" value="3-phosphoshikimate 1-carboxyvinyltransferase"/>
    <property type="match status" value="1"/>
</dbReference>
<comment type="pathway">
    <text evidence="1 8">Metabolic intermediate biosynthesis; chorismate biosynthesis; chorismate from D-erythrose 4-phosphate and phosphoenolpyruvate: step 6/7.</text>
</comment>
<feature type="binding site" evidence="8">
    <location>
        <position position="337"/>
    </location>
    <ligand>
        <name>3-phosphoshikimate</name>
        <dbReference type="ChEBI" id="CHEBI:145989"/>
    </ligand>
</feature>
<evidence type="ECO:0000313" key="10">
    <source>
        <dbReference type="EMBL" id="BBI01254.1"/>
    </source>
</evidence>
<dbReference type="EMBL" id="AP019379">
    <property type="protein sequence ID" value="BBI01254.1"/>
    <property type="molecule type" value="Genomic_DNA"/>
</dbReference>
<comment type="catalytic activity">
    <reaction evidence="7">
        <text>3-phosphoshikimate + phosphoenolpyruvate = 5-O-(1-carboxyvinyl)-3-phosphoshikimate + phosphate</text>
        <dbReference type="Rhea" id="RHEA:21256"/>
        <dbReference type="ChEBI" id="CHEBI:43474"/>
        <dbReference type="ChEBI" id="CHEBI:57701"/>
        <dbReference type="ChEBI" id="CHEBI:58702"/>
        <dbReference type="ChEBI" id="CHEBI:145989"/>
        <dbReference type="EC" id="2.5.1.19"/>
    </reaction>
    <physiologicalReaction direction="left-to-right" evidence="7">
        <dbReference type="Rhea" id="RHEA:21257"/>
    </physiologicalReaction>
</comment>
<protein>
    <recommendedName>
        <fullName evidence="8">3-phosphoshikimate 1-carboxyvinyltransferase</fullName>
        <ecNumber evidence="8">2.5.1.19</ecNumber>
    </recommendedName>
    <alternativeName>
        <fullName evidence="8">5-enolpyruvylshikimate-3-phosphate synthase</fullName>
        <shortName evidence="8">EPSP synthase</shortName>
        <shortName evidence="8">EPSPS</shortName>
    </alternativeName>
</protein>
<feature type="binding site" evidence="8">
    <location>
        <position position="171"/>
    </location>
    <ligand>
        <name>3-phosphoshikimate</name>
        <dbReference type="ChEBI" id="CHEBI:145989"/>
    </ligand>
</feature>
<evidence type="ECO:0000256" key="1">
    <source>
        <dbReference type="ARBA" id="ARBA00004811"/>
    </source>
</evidence>
<accession>A0A455TA87</accession>
<dbReference type="PROSITE" id="PS00885">
    <property type="entry name" value="EPSP_SYNTHASE_2"/>
    <property type="match status" value="1"/>
</dbReference>
<keyword evidence="3 8" id="KW-0963">Cytoplasm</keyword>
<dbReference type="Gene3D" id="3.65.10.10">
    <property type="entry name" value="Enolpyruvate transferase domain"/>
    <property type="match status" value="2"/>
</dbReference>
<keyword evidence="5 8" id="KW-0808">Transferase</keyword>
<keyword evidence="11" id="KW-1185">Reference proteome</keyword>
<feature type="binding site" evidence="8">
    <location>
        <position position="172"/>
    </location>
    <ligand>
        <name>3-phosphoshikimate</name>
        <dbReference type="ChEBI" id="CHEBI:145989"/>
    </ligand>
</feature>
<feature type="domain" description="Enolpyruvate transferase" evidence="9">
    <location>
        <begin position="8"/>
        <end position="421"/>
    </location>
</feature>
<dbReference type="Pfam" id="PF00275">
    <property type="entry name" value="EPSP_synthase"/>
    <property type="match status" value="1"/>
</dbReference>
<dbReference type="EC" id="2.5.1.19" evidence="8"/>
<feature type="binding site" evidence="8">
    <location>
        <position position="97"/>
    </location>
    <ligand>
        <name>phosphoenolpyruvate</name>
        <dbReference type="ChEBI" id="CHEBI:58702"/>
    </ligand>
</feature>
<keyword evidence="4 8" id="KW-0028">Amino-acid biosynthesis</keyword>
<feature type="binding site" evidence="8">
    <location>
        <position position="125"/>
    </location>
    <ligand>
        <name>phosphoenolpyruvate</name>
        <dbReference type="ChEBI" id="CHEBI:58702"/>
    </ligand>
</feature>
<evidence type="ECO:0000259" key="9">
    <source>
        <dbReference type="Pfam" id="PF00275"/>
    </source>
</evidence>
<reference evidence="10 11" key="1">
    <citation type="journal article" date="2019" name="Proc. Natl. Acad. Sci. U.S.A.">
        <title>Exaggeration and cooption of innate immunity for social defense.</title>
        <authorList>
            <person name="Kutsukake M."/>
            <person name="Moriyama M."/>
            <person name="Shigenobu S."/>
            <person name="Meng X.-Y."/>
            <person name="Nikoh N."/>
            <person name="Noda C."/>
            <person name="Kobayashi S."/>
            <person name="Fukatsu T."/>
        </authorList>
    </citation>
    <scope>NUCLEOTIDE SEQUENCE [LARGE SCALE GENOMIC DNA]</scope>
    <source>
        <strain evidence="10 11">Nmo</strain>
    </source>
</reference>
<feature type="binding site" evidence="8">
    <location>
        <position position="23"/>
    </location>
    <ligand>
        <name>phosphoenolpyruvate</name>
        <dbReference type="ChEBI" id="CHEBI:58702"/>
    </ligand>
</feature>
<gene>
    <name evidence="8 10" type="primary">aroA</name>
    <name evidence="10" type="ORF">BUCNMO_246</name>
</gene>
<comment type="subunit">
    <text evidence="8">Monomer.</text>
</comment>
<evidence type="ECO:0000256" key="7">
    <source>
        <dbReference type="ARBA" id="ARBA00044633"/>
    </source>
</evidence>
<dbReference type="SUPFAM" id="SSF55205">
    <property type="entry name" value="EPT/RTPC-like"/>
    <property type="match status" value="1"/>
</dbReference>
<dbReference type="HAMAP" id="MF_00210">
    <property type="entry name" value="EPSP_synth"/>
    <property type="match status" value="1"/>
</dbReference>
<keyword evidence="6 8" id="KW-0057">Aromatic amino acid biosynthesis</keyword>
<dbReference type="RefSeq" id="WP_158344893.1">
    <property type="nucleotide sequence ID" value="NZ_AP019379.1"/>
</dbReference>
<evidence type="ECO:0000256" key="5">
    <source>
        <dbReference type="ARBA" id="ARBA00022679"/>
    </source>
</evidence>